<feature type="binding site" evidence="12">
    <location>
        <position position="91"/>
    </location>
    <ligand>
        <name>an acyl-CoA</name>
        <dbReference type="ChEBI" id="CHEBI:58342"/>
    </ligand>
</feature>
<dbReference type="Pfam" id="PF00887">
    <property type="entry name" value="ACBP"/>
    <property type="match status" value="1"/>
</dbReference>
<keyword evidence="8 11" id="KW-0446">Lipid-binding</keyword>
<evidence type="ECO:0000256" key="8">
    <source>
        <dbReference type="ARBA" id="ARBA00023121"/>
    </source>
</evidence>
<evidence type="ECO:0000256" key="11">
    <source>
        <dbReference type="PIRNR" id="PIRNR002412"/>
    </source>
</evidence>
<feature type="compositionally biased region" description="Polar residues" evidence="13">
    <location>
        <begin position="335"/>
        <end position="348"/>
    </location>
</feature>
<dbReference type="OMA" id="MPMTIEV"/>
<feature type="compositionally biased region" description="Basic and acidic residues" evidence="13">
    <location>
        <begin position="172"/>
        <end position="181"/>
    </location>
</feature>
<accession>A0A3Q3W2P6</accession>
<dbReference type="InterPro" id="IPR022408">
    <property type="entry name" value="Acyl-CoA-binding_prot_CS"/>
</dbReference>
<keyword evidence="6" id="KW-0072">Autophagy</keyword>
<dbReference type="GO" id="GO:0000425">
    <property type="term" value="P:pexophagy"/>
    <property type="evidence" value="ECO:0007669"/>
    <property type="project" value="InterPro"/>
</dbReference>
<dbReference type="PIRSF" id="PIRSF002412">
    <property type="entry name" value="MA_DBI"/>
    <property type="match status" value="1"/>
</dbReference>
<evidence type="ECO:0000256" key="6">
    <source>
        <dbReference type="ARBA" id="ARBA00023006"/>
    </source>
</evidence>
<dbReference type="GO" id="GO:0000062">
    <property type="term" value="F:fatty-acyl-CoA binding"/>
    <property type="evidence" value="ECO:0007669"/>
    <property type="project" value="InterPro"/>
</dbReference>
<feature type="binding site" evidence="12">
    <location>
        <position position="72"/>
    </location>
    <ligand>
        <name>an acyl-CoA</name>
        <dbReference type="ChEBI" id="CHEBI:58342"/>
    </ligand>
</feature>
<evidence type="ECO:0000256" key="14">
    <source>
        <dbReference type="SAM" id="Phobius"/>
    </source>
</evidence>
<feature type="binding site" evidence="12">
    <location>
        <begin position="46"/>
        <end position="50"/>
    </location>
    <ligand>
        <name>an acyl-CoA</name>
        <dbReference type="ChEBI" id="CHEBI:58342"/>
    </ligand>
</feature>
<feature type="compositionally biased region" description="Polar residues" evidence="13">
    <location>
        <begin position="224"/>
        <end position="237"/>
    </location>
</feature>
<feature type="region of interest" description="Disordered" evidence="13">
    <location>
        <begin position="328"/>
        <end position="370"/>
    </location>
</feature>
<evidence type="ECO:0000256" key="5">
    <source>
        <dbReference type="ARBA" id="ARBA00022989"/>
    </source>
</evidence>
<dbReference type="Gene3D" id="1.20.80.10">
    <property type="match status" value="1"/>
</dbReference>
<sequence>MEVDGVTVEDERRLIRLRFDAAVKVIKSLPPDGPFQPSNDMMLKFYSYYKQATVGVCNIPRPGFWDAVGKAKWDAWNSLGEMSKEEAMAAYVDEMKLILEGMPMTGEVEEFLRAIGPFYELIEEKKKISEISDLSTSFGNTLNSVTSKSVAKSIIRTMEMNGNLETRPAKLKSKDGKKQSEEEPQDEGWEEEEEEDEEEEMKSATSLPKKKSSARRHEVPFSNGKVTNGVTHLTNGSHPRAALNCEESQESDPLLNGHHAGKERQVSWQYKAVDVSGPNHLASDSDSEVYCDSVDQFGQEENRTLPLIEESQATQELQEDHEVIRCGGEDRENSGEMSQRQGLNTNVPLSSSIRRGRGSKSLGLGSGSGSMVPVHGAGDGDGGRWGGAATPGGSLNEQIVVALARLQDDMKSVLERLHTLEALTASQVSSVCPQVLPSETRNNTPESRMFKPSWWPFDISPTNLAFAVIWPFVVQWLIHLYVQRRRRRIN</sequence>
<dbReference type="GO" id="GO:0016020">
    <property type="term" value="C:membrane"/>
    <property type="evidence" value="ECO:0007669"/>
    <property type="project" value="UniProtKB-SubCell"/>
</dbReference>
<evidence type="ECO:0000256" key="12">
    <source>
        <dbReference type="PIRSR" id="PIRSR002412-1"/>
    </source>
</evidence>
<proteinExistence type="inferred from homology"/>
<feature type="transmembrane region" description="Helical" evidence="14">
    <location>
        <begin position="464"/>
        <end position="482"/>
    </location>
</feature>
<evidence type="ECO:0000256" key="2">
    <source>
        <dbReference type="ARBA" id="ARBA00010310"/>
    </source>
</evidence>
<comment type="similarity">
    <text evidence="2">Belongs to the ATG37 family.</text>
</comment>
<reference evidence="16" key="1">
    <citation type="submission" date="2025-08" db="UniProtKB">
        <authorList>
            <consortium name="Ensembl"/>
        </authorList>
    </citation>
    <scope>IDENTIFICATION</scope>
</reference>
<dbReference type="InterPro" id="IPR035984">
    <property type="entry name" value="Acyl-CoA-binding_sf"/>
</dbReference>
<evidence type="ECO:0000256" key="1">
    <source>
        <dbReference type="ARBA" id="ARBA00004167"/>
    </source>
</evidence>
<evidence type="ECO:0000256" key="10">
    <source>
        <dbReference type="ARBA" id="ARBA00025481"/>
    </source>
</evidence>
<feature type="binding site" evidence="12">
    <location>
        <begin position="26"/>
        <end position="35"/>
    </location>
    <ligand>
        <name>an acyl-CoA</name>
        <dbReference type="ChEBI" id="CHEBI:58342"/>
    </ligand>
</feature>
<evidence type="ECO:0000259" key="15">
    <source>
        <dbReference type="PROSITE" id="PS51228"/>
    </source>
</evidence>
<evidence type="ECO:0000256" key="4">
    <source>
        <dbReference type="ARBA" id="ARBA00022692"/>
    </source>
</evidence>
<keyword evidence="9 14" id="KW-0472">Membrane</keyword>
<dbReference type="PROSITE" id="PS51228">
    <property type="entry name" value="ACB_2"/>
    <property type="match status" value="1"/>
</dbReference>
<feature type="compositionally biased region" description="Low complexity" evidence="13">
    <location>
        <begin position="349"/>
        <end position="363"/>
    </location>
</feature>
<organism evidence="16 17">
    <name type="scientific">Mola mola</name>
    <name type="common">Ocean sunfish</name>
    <name type="synonym">Tetraodon mola</name>
    <dbReference type="NCBI Taxonomy" id="94237"/>
    <lineage>
        <taxon>Eukaryota</taxon>
        <taxon>Metazoa</taxon>
        <taxon>Chordata</taxon>
        <taxon>Craniata</taxon>
        <taxon>Vertebrata</taxon>
        <taxon>Euteleostomi</taxon>
        <taxon>Actinopterygii</taxon>
        <taxon>Neopterygii</taxon>
        <taxon>Teleostei</taxon>
        <taxon>Neoteleostei</taxon>
        <taxon>Acanthomorphata</taxon>
        <taxon>Eupercaria</taxon>
        <taxon>Tetraodontiformes</taxon>
        <taxon>Molidae</taxon>
        <taxon>Mola</taxon>
    </lineage>
</organism>
<dbReference type="InterPro" id="IPR000582">
    <property type="entry name" value="Acyl-CoA-binding_protein"/>
</dbReference>
<dbReference type="Ensembl" id="ENSMMOT00000006001.1">
    <property type="protein sequence ID" value="ENSMMOP00000005892.1"/>
    <property type="gene ID" value="ENSMMOG00000004623.1"/>
</dbReference>
<evidence type="ECO:0000313" key="16">
    <source>
        <dbReference type="Ensembl" id="ENSMMOP00000005892.1"/>
    </source>
</evidence>
<dbReference type="SUPFAM" id="SSF47027">
    <property type="entry name" value="Acyl-CoA binding protein"/>
    <property type="match status" value="1"/>
</dbReference>
<feature type="region of interest" description="Disordered" evidence="13">
    <location>
        <begin position="159"/>
        <end position="238"/>
    </location>
</feature>
<keyword evidence="4 14" id="KW-0812">Transmembrane</keyword>
<dbReference type="STRING" id="94237.ENSMMOP00000005892"/>
<keyword evidence="3 11" id="KW-0813">Transport</keyword>
<keyword evidence="7" id="KW-0175">Coiled coil</keyword>
<dbReference type="PANTHER" id="PTHR23310:SF6">
    <property type="entry name" value="ACYL-COA-BINDING DOMAIN-CONTAINING PROTEIN 5"/>
    <property type="match status" value="1"/>
</dbReference>
<name>A0A3Q3W2P6_MOLML</name>
<dbReference type="GO" id="GO:0005777">
    <property type="term" value="C:peroxisome"/>
    <property type="evidence" value="ECO:0007669"/>
    <property type="project" value="TreeGrafter"/>
</dbReference>
<dbReference type="PROSITE" id="PS00880">
    <property type="entry name" value="ACB_1"/>
    <property type="match status" value="1"/>
</dbReference>
<evidence type="ECO:0000256" key="7">
    <source>
        <dbReference type="ARBA" id="ARBA00023054"/>
    </source>
</evidence>
<dbReference type="GO" id="GO:0006631">
    <property type="term" value="P:fatty acid metabolic process"/>
    <property type="evidence" value="ECO:0007669"/>
    <property type="project" value="TreeGrafter"/>
</dbReference>
<feature type="compositionally biased region" description="Acidic residues" evidence="13">
    <location>
        <begin position="182"/>
        <end position="200"/>
    </location>
</feature>
<keyword evidence="5 14" id="KW-1133">Transmembrane helix</keyword>
<comment type="function">
    <text evidence="10">Acyl-CoA binding protein which acts as the peroxisome receptor for pexophagy but is dispensable for aggrephagy and nonselective autophagy. Binds medium- and long-chain acyl-CoA esters.</text>
</comment>
<dbReference type="CDD" id="cd00435">
    <property type="entry name" value="ACBP"/>
    <property type="match status" value="1"/>
</dbReference>
<dbReference type="InterPro" id="IPR014352">
    <property type="entry name" value="FERM/acyl-CoA-bd_prot_sf"/>
</dbReference>
<evidence type="ECO:0000313" key="17">
    <source>
        <dbReference type="Proteomes" id="UP000261620"/>
    </source>
</evidence>
<dbReference type="InterPro" id="IPR016347">
    <property type="entry name" value="ACBD5"/>
</dbReference>
<protein>
    <recommendedName>
        <fullName evidence="11">Acyl-CoA-binding domain-containing protein 5</fullName>
    </recommendedName>
</protein>
<dbReference type="PANTHER" id="PTHR23310">
    <property type="entry name" value="ACYL-COA-BINDING PROTEIN, ACBP"/>
    <property type="match status" value="1"/>
</dbReference>
<comment type="subcellular location">
    <subcellularLocation>
        <location evidence="1">Membrane</location>
        <topology evidence="1">Single-pass membrane protein</topology>
    </subcellularLocation>
</comment>
<feature type="domain" description="ACB" evidence="15">
    <location>
        <begin position="15"/>
        <end position="104"/>
    </location>
</feature>
<reference evidence="16" key="2">
    <citation type="submission" date="2025-09" db="UniProtKB">
        <authorList>
            <consortium name="Ensembl"/>
        </authorList>
    </citation>
    <scope>IDENTIFICATION</scope>
</reference>
<dbReference type="FunFam" id="1.20.80.10:FF:000010">
    <property type="entry name" value="Acyl-CoA-binding domain-containing protein 5"/>
    <property type="match status" value="1"/>
</dbReference>
<evidence type="ECO:0000256" key="9">
    <source>
        <dbReference type="ARBA" id="ARBA00023136"/>
    </source>
</evidence>
<evidence type="ECO:0000256" key="13">
    <source>
        <dbReference type="SAM" id="MobiDB-lite"/>
    </source>
</evidence>
<dbReference type="AlphaFoldDB" id="A0A3Q3W2P6"/>
<evidence type="ECO:0000256" key="3">
    <source>
        <dbReference type="ARBA" id="ARBA00022448"/>
    </source>
</evidence>
<dbReference type="PRINTS" id="PR00689">
    <property type="entry name" value="ACOABINDINGP"/>
</dbReference>
<dbReference type="Proteomes" id="UP000261620">
    <property type="component" value="Unplaced"/>
</dbReference>
<keyword evidence="17" id="KW-1185">Reference proteome</keyword>